<organism evidence="1 2">
    <name type="scientific">Mycolicibacillus koreensis</name>
    <dbReference type="NCBI Taxonomy" id="1069220"/>
    <lineage>
        <taxon>Bacteria</taxon>
        <taxon>Bacillati</taxon>
        <taxon>Actinomycetota</taxon>
        <taxon>Actinomycetes</taxon>
        <taxon>Mycobacteriales</taxon>
        <taxon>Mycobacteriaceae</taxon>
        <taxon>Mycolicibacillus</taxon>
    </lineage>
</organism>
<protein>
    <recommendedName>
        <fullName evidence="3">PE-PPE domain-containing protein</fullName>
    </recommendedName>
</protein>
<proteinExistence type="predicted"/>
<dbReference type="AlphaFoldDB" id="A0AA91SQP3"/>
<comment type="caution">
    <text evidence="1">The sequence shown here is derived from an EMBL/GenBank/DDBJ whole genome shotgun (WGS) entry which is preliminary data.</text>
</comment>
<sequence length="481" mass="50973">MRAEVRLTDAVGDLLGGLDGIQNVPLNFLTDVVNIPYYLFNAPYGVDGLVPQFAADGQTVLEGFDYPGLPGALVTSDPVDATGTSTGALNNLANALLYTGSWWQSSATNVWGWDTANPWNFSALLNTLIPIQPLSEPLGQNLNTIMAAEFPIAESANKFFFNDLLGELQTLFRVPLSDLAGGSGWTFPDPSTNPVGVGAGPLGFNPDGVTYPEIWSGVKPHLDPTLGLGFGETQDWGGSTNFLQSLTEPWSPDKIHLPDLQNAVPTLWNLYNSFNTDFSPFYLGADPQTGELIPGTDTMLIQGAKYLYGVPNIINGIFNGDNGGIFGPNFPNVIPTQLTEALGGPLNWLIGPNSEIANGVVGINNLFMAMVNEIELATGGNGVPGFVGDNAPTISTILADLAPTNLFEGFDPANMLSGLDIPNLFSGLDLSNLFTGLDLSNILTAFDFSSLLPDLATMLGPDFAANMAGAIDPMTFLSLLF</sequence>
<keyword evidence="2" id="KW-1185">Reference proteome</keyword>
<evidence type="ECO:0000313" key="2">
    <source>
        <dbReference type="Proteomes" id="UP000193577"/>
    </source>
</evidence>
<evidence type="ECO:0008006" key="3">
    <source>
        <dbReference type="Google" id="ProtNLM"/>
    </source>
</evidence>
<dbReference type="Proteomes" id="UP000193577">
    <property type="component" value="Unassembled WGS sequence"/>
</dbReference>
<dbReference type="EMBL" id="NCXO01000038">
    <property type="protein sequence ID" value="OSC32176.1"/>
    <property type="molecule type" value="Genomic_DNA"/>
</dbReference>
<gene>
    <name evidence="1" type="ORF">B8W67_15315</name>
</gene>
<accession>A0AA91SQP3</accession>
<evidence type="ECO:0000313" key="1">
    <source>
        <dbReference type="EMBL" id="OSC32176.1"/>
    </source>
</evidence>
<reference evidence="1 2" key="1">
    <citation type="submission" date="2017-04" db="EMBL/GenBank/DDBJ databases">
        <title>The new phylogeny of genus Mycobacterium.</title>
        <authorList>
            <person name="Tortoli E."/>
            <person name="Trovato A."/>
            <person name="Cirillo D.M."/>
        </authorList>
    </citation>
    <scope>NUCLEOTIDE SEQUENCE [LARGE SCALE GENOMIC DNA]</scope>
    <source>
        <strain evidence="1 2">KCTC 19819</strain>
    </source>
</reference>
<name>A0AA91SQP3_9MYCO</name>